<feature type="compositionally biased region" description="Basic and acidic residues" evidence="1">
    <location>
        <begin position="250"/>
        <end position="266"/>
    </location>
</feature>
<organism evidence="2 3">
    <name type="scientific">Jiangella mangrovi</name>
    <dbReference type="NCBI Taxonomy" id="1524084"/>
    <lineage>
        <taxon>Bacteria</taxon>
        <taxon>Bacillati</taxon>
        <taxon>Actinomycetota</taxon>
        <taxon>Actinomycetes</taxon>
        <taxon>Jiangellales</taxon>
        <taxon>Jiangellaceae</taxon>
        <taxon>Jiangella</taxon>
    </lineage>
</organism>
<feature type="compositionally biased region" description="Basic and acidic residues" evidence="1">
    <location>
        <begin position="196"/>
        <end position="212"/>
    </location>
</feature>
<comment type="caution">
    <text evidence="2">The sequence shown here is derived from an EMBL/GenBank/DDBJ whole genome shotgun (WGS) entry which is preliminary data.</text>
</comment>
<reference evidence="2 3" key="1">
    <citation type="submission" date="2020-08" db="EMBL/GenBank/DDBJ databases">
        <title>Sequencing the genomes of 1000 actinobacteria strains.</title>
        <authorList>
            <person name="Klenk H.-P."/>
        </authorList>
    </citation>
    <scope>NUCLEOTIDE SEQUENCE [LARGE SCALE GENOMIC DNA]</scope>
    <source>
        <strain evidence="2 3">DSM 102122</strain>
    </source>
</reference>
<evidence type="ECO:0000313" key="2">
    <source>
        <dbReference type="EMBL" id="MBB5786341.1"/>
    </source>
</evidence>
<protein>
    <submittedName>
        <fullName evidence="2">Uncharacterized protein</fullName>
    </submittedName>
</protein>
<feature type="region of interest" description="Disordered" evidence="1">
    <location>
        <begin position="178"/>
        <end position="231"/>
    </location>
</feature>
<dbReference type="EMBL" id="JACHMM010000001">
    <property type="protein sequence ID" value="MBB5786341.1"/>
    <property type="molecule type" value="Genomic_DNA"/>
</dbReference>
<gene>
    <name evidence="2" type="ORF">HD601_000916</name>
</gene>
<evidence type="ECO:0000313" key="3">
    <source>
        <dbReference type="Proteomes" id="UP000542813"/>
    </source>
</evidence>
<keyword evidence="3" id="KW-1185">Reference proteome</keyword>
<proteinExistence type="predicted"/>
<sequence length="287" mass="30785">MTVAEPALVGMSDPAVELDPERVPVVVDVHPGDAATSHPPLPMAARQGMGTLDGVEVTELERRLRTLLDVAQHALHHRPPADLLAQRERVGEALWCRAAALAGRRHPGLDLLRTAGDVDQVEDRLLGTGAGWRACGVTRPVQAVRVVDPDAVDPAAHVPVSRHGDVHHRPGFVAETIEVRGRPVTGDRAPAGAQDRGPDEALERERSGEDGVHPGVHAPPAPRAHEPADASLRQPGRDRLVEADHAVLLRGDHGDIGRQSHAAEPHRRARCAPGPERDVWTTSWVST</sequence>
<dbReference type="Proteomes" id="UP000542813">
    <property type="component" value="Unassembled WGS sequence"/>
</dbReference>
<dbReference type="AlphaFoldDB" id="A0A7W9LJR2"/>
<name>A0A7W9LJR2_9ACTN</name>
<accession>A0A7W9LJR2</accession>
<feature type="region of interest" description="Disordered" evidence="1">
    <location>
        <begin position="250"/>
        <end position="287"/>
    </location>
</feature>
<evidence type="ECO:0000256" key="1">
    <source>
        <dbReference type="SAM" id="MobiDB-lite"/>
    </source>
</evidence>